<gene>
    <name evidence="2" type="ORF">AVDCRST_MAG56-815</name>
</gene>
<organism evidence="2">
    <name type="scientific">uncultured Cytophagales bacterium</name>
    <dbReference type="NCBI Taxonomy" id="158755"/>
    <lineage>
        <taxon>Bacteria</taxon>
        <taxon>Pseudomonadati</taxon>
        <taxon>Bacteroidota</taxon>
        <taxon>Sphingobacteriia</taxon>
        <taxon>Sphingobacteriales</taxon>
        <taxon>environmental samples</taxon>
    </lineage>
</organism>
<proteinExistence type="predicted"/>
<reference evidence="2" key="1">
    <citation type="submission" date="2020-02" db="EMBL/GenBank/DDBJ databases">
        <authorList>
            <person name="Meier V. D."/>
        </authorList>
    </citation>
    <scope>NUCLEOTIDE SEQUENCE</scope>
    <source>
        <strain evidence="2">AVDCRST_MAG56</strain>
    </source>
</reference>
<dbReference type="AlphaFoldDB" id="A0A6J4HMU7"/>
<dbReference type="CDD" id="cd18692">
    <property type="entry name" value="PIN_VapC-like"/>
    <property type="match status" value="1"/>
</dbReference>
<dbReference type="SUPFAM" id="SSF88723">
    <property type="entry name" value="PIN domain-like"/>
    <property type="match status" value="1"/>
</dbReference>
<sequence length="110" mass="12011">MLQSVLSAGTEVVISAQVLNEFSNVASRKLAYSAFQVSAQLHAFPDAFTVVPLLPAYTLQAIALKDRYGYAYYDSLIVATALQTGCTHLYSEDMHHGQKVDGLTIINPFL</sequence>
<accession>A0A6J4HMU7</accession>
<name>A0A6J4HMU7_9SPHI</name>
<evidence type="ECO:0000313" key="2">
    <source>
        <dbReference type="EMBL" id="CAA9228177.1"/>
    </source>
</evidence>
<dbReference type="EMBL" id="CADCTQ010000073">
    <property type="protein sequence ID" value="CAA9228177.1"/>
    <property type="molecule type" value="Genomic_DNA"/>
</dbReference>
<protein>
    <submittedName>
        <fullName evidence="2">Programmed cell death toxin MazF like</fullName>
    </submittedName>
</protein>
<dbReference type="Pfam" id="PF01850">
    <property type="entry name" value="PIN"/>
    <property type="match status" value="1"/>
</dbReference>
<dbReference type="Gene3D" id="3.40.50.1010">
    <property type="entry name" value="5'-nuclease"/>
    <property type="match status" value="1"/>
</dbReference>
<dbReference type="InterPro" id="IPR002716">
    <property type="entry name" value="PIN_dom"/>
</dbReference>
<feature type="domain" description="PIN" evidence="1">
    <location>
        <begin position="9"/>
        <end position="93"/>
    </location>
</feature>
<evidence type="ECO:0000259" key="1">
    <source>
        <dbReference type="Pfam" id="PF01850"/>
    </source>
</evidence>
<dbReference type="InterPro" id="IPR029060">
    <property type="entry name" value="PIN-like_dom_sf"/>
</dbReference>